<accession>A0A0K1ECM8</accession>
<dbReference type="STRING" id="52.CMC5_027410"/>
<evidence type="ECO:0000313" key="2">
    <source>
        <dbReference type="EMBL" id="AKT38594.1"/>
    </source>
</evidence>
<dbReference type="Pfam" id="PF09537">
    <property type="entry name" value="DUF2383"/>
    <property type="match status" value="1"/>
</dbReference>
<dbReference type="SUPFAM" id="SSF47240">
    <property type="entry name" value="Ferritin-like"/>
    <property type="match status" value="1"/>
</dbReference>
<organism evidence="2 3">
    <name type="scientific">Chondromyces crocatus</name>
    <dbReference type="NCBI Taxonomy" id="52"/>
    <lineage>
        <taxon>Bacteria</taxon>
        <taxon>Pseudomonadati</taxon>
        <taxon>Myxococcota</taxon>
        <taxon>Polyangia</taxon>
        <taxon>Polyangiales</taxon>
        <taxon>Polyangiaceae</taxon>
        <taxon>Chondromyces</taxon>
    </lineage>
</organism>
<dbReference type="AlphaFoldDB" id="A0A0K1ECM8"/>
<name>A0A0K1ECM8_CHOCO</name>
<dbReference type="OrthoDB" id="5395623at2"/>
<dbReference type="InterPro" id="IPR009078">
    <property type="entry name" value="Ferritin-like_SF"/>
</dbReference>
<sequence length="155" mass="17501">MATMIGSEATLIELLNDLIELDFDAIEAYKAAISRVDNLNDRAQLASFLEDHQRHVDDLSPFVRELGGEPAKEGDLKQVLTKGKVVLGGLIGDRVVLAAMKTNEDDTNTAYERALKRNDVPMRMRVVFERNLADERRHREWLVKRIGEAEGTVRL</sequence>
<dbReference type="KEGG" id="ccro:CMC5_027410"/>
<dbReference type="InterPro" id="IPR012347">
    <property type="entry name" value="Ferritin-like"/>
</dbReference>
<dbReference type="NCBIfam" id="TIGR02284">
    <property type="entry name" value="PA2169 family four-helix-bundle protein"/>
    <property type="match status" value="1"/>
</dbReference>
<dbReference type="InterPro" id="IPR011971">
    <property type="entry name" value="CHP02284"/>
</dbReference>
<feature type="domain" description="DUF2383" evidence="1">
    <location>
        <begin position="12"/>
        <end position="116"/>
    </location>
</feature>
<dbReference type="InterPro" id="IPR019052">
    <property type="entry name" value="DUF2383"/>
</dbReference>
<evidence type="ECO:0000313" key="3">
    <source>
        <dbReference type="Proteomes" id="UP000067626"/>
    </source>
</evidence>
<proteinExistence type="predicted"/>
<keyword evidence="3" id="KW-1185">Reference proteome</keyword>
<dbReference type="PATRIC" id="fig|52.7.peg.3008"/>
<evidence type="ECO:0000259" key="1">
    <source>
        <dbReference type="Pfam" id="PF09537"/>
    </source>
</evidence>
<dbReference type="RefSeq" id="WP_050430802.1">
    <property type="nucleotide sequence ID" value="NZ_CP012159.1"/>
</dbReference>
<gene>
    <name evidence="2" type="ORF">CMC5_027410</name>
</gene>
<reference evidence="2 3" key="1">
    <citation type="submission" date="2015-07" db="EMBL/GenBank/DDBJ databases">
        <title>Genome analysis of myxobacterium Chondromyces crocatus Cm c5 reveals a high potential for natural compound synthesis and the genetic basis for the loss of fruiting body formation.</title>
        <authorList>
            <person name="Zaburannyi N."/>
            <person name="Bunk B."/>
            <person name="Maier J."/>
            <person name="Overmann J."/>
            <person name="Mueller R."/>
        </authorList>
    </citation>
    <scope>NUCLEOTIDE SEQUENCE [LARGE SCALE GENOMIC DNA]</scope>
    <source>
        <strain evidence="2 3">Cm c5</strain>
    </source>
</reference>
<dbReference type="Proteomes" id="UP000067626">
    <property type="component" value="Chromosome"/>
</dbReference>
<dbReference type="CDD" id="cd00657">
    <property type="entry name" value="Ferritin_like"/>
    <property type="match status" value="1"/>
</dbReference>
<protein>
    <recommendedName>
        <fullName evidence="1">DUF2383 domain-containing protein</fullName>
    </recommendedName>
</protein>
<dbReference type="EMBL" id="CP012159">
    <property type="protein sequence ID" value="AKT38594.1"/>
    <property type="molecule type" value="Genomic_DNA"/>
</dbReference>
<dbReference type="Gene3D" id="1.20.1260.10">
    <property type="match status" value="1"/>
</dbReference>